<dbReference type="HOGENOM" id="CLU_018106_0_2_1"/>
<keyword evidence="3" id="KW-1003">Cell membrane</keyword>
<evidence type="ECO:0000313" key="10">
    <source>
        <dbReference type="Proteomes" id="UP000030752"/>
    </source>
</evidence>
<dbReference type="InParanoid" id="W2RN83"/>
<comment type="subcellular location">
    <subcellularLocation>
        <location evidence="1">Cell membrane</location>
        <topology evidence="1">Multi-pass membrane protein</topology>
    </subcellularLocation>
</comment>
<feature type="compositionally biased region" description="Low complexity" evidence="7">
    <location>
        <begin position="1"/>
        <end position="11"/>
    </location>
</feature>
<evidence type="ECO:0000256" key="8">
    <source>
        <dbReference type="SAM" id="Phobius"/>
    </source>
</evidence>
<organism evidence="9 10">
    <name type="scientific">Cyphellophora europaea (strain CBS 101466)</name>
    <name type="common">Phialophora europaea</name>
    <dbReference type="NCBI Taxonomy" id="1220924"/>
    <lineage>
        <taxon>Eukaryota</taxon>
        <taxon>Fungi</taxon>
        <taxon>Dikarya</taxon>
        <taxon>Ascomycota</taxon>
        <taxon>Pezizomycotina</taxon>
        <taxon>Eurotiomycetes</taxon>
        <taxon>Chaetothyriomycetidae</taxon>
        <taxon>Chaetothyriales</taxon>
        <taxon>Cyphellophoraceae</taxon>
        <taxon>Cyphellophora</taxon>
    </lineage>
</organism>
<feature type="transmembrane region" description="Helical" evidence="8">
    <location>
        <begin position="504"/>
        <end position="537"/>
    </location>
</feature>
<feature type="transmembrane region" description="Helical" evidence="8">
    <location>
        <begin position="149"/>
        <end position="171"/>
    </location>
</feature>
<dbReference type="Pfam" id="PF02417">
    <property type="entry name" value="Chromate_transp"/>
    <property type="match status" value="2"/>
</dbReference>
<feature type="transmembrane region" description="Helical" evidence="8">
    <location>
        <begin position="460"/>
        <end position="484"/>
    </location>
</feature>
<feature type="compositionally biased region" description="Pro residues" evidence="7">
    <location>
        <begin position="12"/>
        <end position="22"/>
    </location>
</feature>
<dbReference type="PANTHER" id="PTHR33567">
    <property type="entry name" value="CHROMATE ION TRANSPORTER (EUROFUNG)"/>
    <property type="match status" value="1"/>
</dbReference>
<comment type="similarity">
    <text evidence="2">Belongs to the chromate ion transporter (CHR) (TC 2.A.51) family.</text>
</comment>
<dbReference type="eggNOG" id="ENOG502QRJG">
    <property type="taxonomic scope" value="Eukaryota"/>
</dbReference>
<evidence type="ECO:0000256" key="5">
    <source>
        <dbReference type="ARBA" id="ARBA00022989"/>
    </source>
</evidence>
<name>W2RN83_CYPE1</name>
<feature type="transmembrane region" description="Helical" evidence="8">
    <location>
        <begin position="427"/>
        <end position="448"/>
    </location>
</feature>
<keyword evidence="6 8" id="KW-0472">Membrane</keyword>
<feature type="transmembrane region" description="Helical" evidence="8">
    <location>
        <begin position="183"/>
        <end position="210"/>
    </location>
</feature>
<dbReference type="RefSeq" id="XP_008720125.1">
    <property type="nucleotide sequence ID" value="XM_008721903.1"/>
</dbReference>
<dbReference type="GeneID" id="19974918"/>
<dbReference type="InterPro" id="IPR003370">
    <property type="entry name" value="Chromate_transpt"/>
</dbReference>
<sequence>MSAAHATLDPTSAPPPPPPLPNNDPLLPRILAVLAQTWDLGFTAFGGPPVHFQILHQRFVNGGSGHGSPYGKPPTRWLDEQTYQEIFAVSQSLPGPASTKMLFNIALLHAGWVAAFAAFLSWSLPVAVVMYGLALGIGSVGETLPPPVYPLLSGLNASTVGVVALAAVQLAQKAITDRVTRVLVIWGACAGLCYSALWYFPVLIVVGAIVCGVWDLWLSRKVERLRVRWQRRKERGGQVEEAIAGEEGESVEMSVRGQQQQLEQIQQEGAQRRRRAKPGEQKGEAEVATQAGGSSRNVTEEQSRPRDYPDDMPTIPQYYSIPIATGIGLIALTFAIFIALVVSRSLLTSPPRPLALLANMYQAGILIFGGGPVVIPLLREYVVQPGWVSSRDFLLGLAIIQAMPGPNFNFSVYLGALAMAHTGYHSVLGAFLSFVAIFAPGLLLTLGVQGLWAYLRTKAVVVSVLRGVNATAVGLVFTAVYRLWEIGYLTPEESQGQSLAMEPWWVVVAALTYCEVAWFSVPPAAAIVGGAVLGLCWYGAVGRP</sequence>
<evidence type="ECO:0000256" key="3">
    <source>
        <dbReference type="ARBA" id="ARBA00022475"/>
    </source>
</evidence>
<reference evidence="9 10" key="1">
    <citation type="submission" date="2013-03" db="EMBL/GenBank/DDBJ databases">
        <title>The Genome Sequence of Phialophora europaea CBS 101466.</title>
        <authorList>
            <consortium name="The Broad Institute Genomics Platform"/>
            <person name="Cuomo C."/>
            <person name="de Hoog S."/>
            <person name="Gorbushina A."/>
            <person name="Walker B."/>
            <person name="Young S.K."/>
            <person name="Zeng Q."/>
            <person name="Gargeya S."/>
            <person name="Fitzgerald M."/>
            <person name="Haas B."/>
            <person name="Abouelleil A."/>
            <person name="Allen A.W."/>
            <person name="Alvarado L."/>
            <person name="Arachchi H.M."/>
            <person name="Berlin A.M."/>
            <person name="Chapman S.B."/>
            <person name="Gainer-Dewar J."/>
            <person name="Goldberg J."/>
            <person name="Griggs A."/>
            <person name="Gujja S."/>
            <person name="Hansen M."/>
            <person name="Howarth C."/>
            <person name="Imamovic A."/>
            <person name="Ireland A."/>
            <person name="Larimer J."/>
            <person name="McCowan C."/>
            <person name="Murphy C."/>
            <person name="Pearson M."/>
            <person name="Poon T.W."/>
            <person name="Priest M."/>
            <person name="Roberts A."/>
            <person name="Saif S."/>
            <person name="Shea T."/>
            <person name="Sisk P."/>
            <person name="Sykes S."/>
            <person name="Wortman J."/>
            <person name="Nusbaum C."/>
            <person name="Birren B."/>
        </authorList>
    </citation>
    <scope>NUCLEOTIDE SEQUENCE [LARGE SCALE GENOMIC DNA]</scope>
    <source>
        <strain evidence="9 10">CBS 101466</strain>
    </source>
</reference>
<accession>W2RN83</accession>
<feature type="transmembrane region" description="Helical" evidence="8">
    <location>
        <begin position="318"/>
        <end position="342"/>
    </location>
</feature>
<feature type="region of interest" description="Disordered" evidence="7">
    <location>
        <begin position="264"/>
        <end position="311"/>
    </location>
</feature>
<dbReference type="EMBL" id="KB822723">
    <property type="protein sequence ID" value="ETN37956.1"/>
    <property type="molecule type" value="Genomic_DNA"/>
</dbReference>
<evidence type="ECO:0000256" key="7">
    <source>
        <dbReference type="SAM" id="MobiDB-lite"/>
    </source>
</evidence>
<proteinExistence type="inferred from homology"/>
<feature type="transmembrane region" description="Helical" evidence="8">
    <location>
        <begin position="110"/>
        <end position="137"/>
    </location>
</feature>
<dbReference type="GO" id="GO:0005886">
    <property type="term" value="C:plasma membrane"/>
    <property type="evidence" value="ECO:0007669"/>
    <property type="project" value="UniProtKB-SubCell"/>
</dbReference>
<protein>
    <recommendedName>
        <fullName evidence="11">Chromate ion transporter (CHR) family chromate transporter</fullName>
    </recommendedName>
</protein>
<dbReference type="PANTHER" id="PTHR33567:SF3">
    <property type="entry name" value="CHROMATE ION TRANSPORTER (EUROFUNG)"/>
    <property type="match status" value="1"/>
</dbReference>
<keyword evidence="5 8" id="KW-1133">Transmembrane helix</keyword>
<evidence type="ECO:0000256" key="2">
    <source>
        <dbReference type="ARBA" id="ARBA00005262"/>
    </source>
</evidence>
<evidence type="ECO:0000256" key="6">
    <source>
        <dbReference type="ARBA" id="ARBA00023136"/>
    </source>
</evidence>
<evidence type="ECO:0008006" key="11">
    <source>
        <dbReference type="Google" id="ProtNLM"/>
    </source>
</evidence>
<evidence type="ECO:0000313" key="9">
    <source>
        <dbReference type="EMBL" id="ETN37956.1"/>
    </source>
</evidence>
<feature type="transmembrane region" description="Helical" evidence="8">
    <location>
        <begin position="354"/>
        <end position="378"/>
    </location>
</feature>
<dbReference type="AlphaFoldDB" id="W2RN83"/>
<gene>
    <name evidence="9" type="ORF">HMPREF1541_07579</name>
</gene>
<feature type="compositionally biased region" description="Basic and acidic residues" evidence="7">
    <location>
        <begin position="298"/>
        <end position="309"/>
    </location>
</feature>
<dbReference type="VEuPathDB" id="FungiDB:HMPREF1541_07579"/>
<evidence type="ECO:0000256" key="1">
    <source>
        <dbReference type="ARBA" id="ARBA00004651"/>
    </source>
</evidence>
<dbReference type="GO" id="GO:0015109">
    <property type="term" value="F:chromate transmembrane transporter activity"/>
    <property type="evidence" value="ECO:0007669"/>
    <property type="project" value="InterPro"/>
</dbReference>
<keyword evidence="4 8" id="KW-0812">Transmembrane</keyword>
<dbReference type="STRING" id="1220924.W2RN83"/>
<evidence type="ECO:0000256" key="4">
    <source>
        <dbReference type="ARBA" id="ARBA00022692"/>
    </source>
</evidence>
<dbReference type="OrthoDB" id="2160638at2759"/>
<dbReference type="Proteomes" id="UP000030752">
    <property type="component" value="Unassembled WGS sequence"/>
</dbReference>
<feature type="region of interest" description="Disordered" evidence="7">
    <location>
        <begin position="1"/>
        <end position="22"/>
    </location>
</feature>
<keyword evidence="10" id="KW-1185">Reference proteome</keyword>